<keyword evidence="1" id="KW-0812">Transmembrane</keyword>
<dbReference type="AlphaFoldDB" id="C2KXS1"/>
<dbReference type="Proteomes" id="UP000004121">
    <property type="component" value="Unassembled WGS sequence"/>
</dbReference>
<accession>C2KXS1</accession>
<dbReference type="InParanoid" id="C2KXS1"/>
<gene>
    <name evidence="2" type="ORF">HMPREF6123_1290</name>
</gene>
<evidence type="ECO:0000313" key="3">
    <source>
        <dbReference type="Proteomes" id="UP000004121"/>
    </source>
</evidence>
<sequence length="49" mass="5851">MLAFTTFIISFSNFQKKNRIFLNCQLLLDSSLLFYYSLIFSIFFKLILS</sequence>
<comment type="caution">
    <text evidence="2">The sequence shown here is derived from an EMBL/GenBank/DDBJ whole genome shotgun (WGS) entry which is preliminary data.</text>
</comment>
<keyword evidence="1" id="KW-0472">Membrane</keyword>
<proteinExistence type="predicted"/>
<name>C2KXS1_9FIRM</name>
<evidence type="ECO:0000256" key="1">
    <source>
        <dbReference type="SAM" id="Phobius"/>
    </source>
</evidence>
<keyword evidence="3" id="KW-1185">Reference proteome</keyword>
<protein>
    <submittedName>
        <fullName evidence="2">Uncharacterized protein</fullName>
    </submittedName>
</protein>
<evidence type="ECO:0000313" key="2">
    <source>
        <dbReference type="EMBL" id="EEJ51466.1"/>
    </source>
</evidence>
<keyword evidence="1" id="KW-1133">Transmembrane helix</keyword>
<feature type="transmembrane region" description="Helical" evidence="1">
    <location>
        <begin position="26"/>
        <end position="48"/>
    </location>
</feature>
<reference evidence="2 3" key="1">
    <citation type="submission" date="2009-04" db="EMBL/GenBank/DDBJ databases">
        <authorList>
            <person name="Qin X."/>
            <person name="Bachman B."/>
            <person name="Battles P."/>
            <person name="Bell A."/>
            <person name="Bess C."/>
            <person name="Bickham C."/>
            <person name="Chaboub L."/>
            <person name="Chen D."/>
            <person name="Coyle M."/>
            <person name="Deiros D.R."/>
            <person name="Dinh H."/>
            <person name="Forbes L."/>
            <person name="Fowler G."/>
            <person name="Francisco L."/>
            <person name="Fu Q."/>
            <person name="Gubbala S."/>
            <person name="Hale W."/>
            <person name="Han Y."/>
            <person name="Hemphill L."/>
            <person name="Highlander S.K."/>
            <person name="Hirani K."/>
            <person name="Hogues M."/>
            <person name="Jackson L."/>
            <person name="Jakkamsetti A."/>
            <person name="Javaid M."/>
            <person name="Jiang H."/>
            <person name="Korchina V."/>
            <person name="Kovar C."/>
            <person name="Lara F."/>
            <person name="Lee S."/>
            <person name="Mata R."/>
            <person name="Mathew T."/>
            <person name="Moen C."/>
            <person name="Morales K."/>
            <person name="Munidasa M."/>
            <person name="Nazareth L."/>
            <person name="Ngo R."/>
            <person name="Nguyen L."/>
            <person name="Okwuonu G."/>
            <person name="Ongeri F."/>
            <person name="Patil S."/>
            <person name="Petrosino J."/>
            <person name="Pham C."/>
            <person name="Pham P."/>
            <person name="Pu L.-L."/>
            <person name="Puazo M."/>
            <person name="Raj R."/>
            <person name="Reid J."/>
            <person name="Rouhana J."/>
            <person name="Saada N."/>
            <person name="Shang Y."/>
            <person name="Simmons D."/>
            <person name="Thornton R."/>
            <person name="Warren J."/>
            <person name="Weissenberger G."/>
            <person name="Zhang J."/>
            <person name="Zhang L."/>
            <person name="Zhou C."/>
            <person name="Zhu D."/>
            <person name="Muzny D."/>
            <person name="Worley K."/>
            <person name="Gibbs R."/>
        </authorList>
    </citation>
    <scope>NUCLEOTIDE SEQUENCE [LARGE SCALE GENOMIC DNA]</scope>
    <source>
        <strain evidence="2 3">F0268</strain>
    </source>
</reference>
<dbReference type="EMBL" id="ACKX01000124">
    <property type="protein sequence ID" value="EEJ51466.1"/>
    <property type="molecule type" value="Genomic_DNA"/>
</dbReference>
<organism evidence="2 3">
    <name type="scientific">Oribacterium sinus F0268</name>
    <dbReference type="NCBI Taxonomy" id="585501"/>
    <lineage>
        <taxon>Bacteria</taxon>
        <taxon>Bacillati</taxon>
        <taxon>Bacillota</taxon>
        <taxon>Clostridia</taxon>
        <taxon>Lachnospirales</taxon>
        <taxon>Lachnospiraceae</taxon>
        <taxon>Oribacterium</taxon>
    </lineage>
</organism>
<dbReference type="STRING" id="585501.HMPREF6123_1290"/>
<dbReference type="HOGENOM" id="CLU_3138471_0_0_9"/>